<comment type="similarity">
    <text evidence="2 11">Belongs to the FGGY kinase family.</text>
</comment>
<evidence type="ECO:0000256" key="11">
    <source>
        <dbReference type="RuleBase" id="RU003733"/>
    </source>
</evidence>
<evidence type="ECO:0000256" key="10">
    <source>
        <dbReference type="ARBA" id="ARBA00052101"/>
    </source>
</evidence>
<keyword evidence="7" id="KW-0319">Glycerol metabolism</keyword>
<dbReference type="Proteomes" id="UP000184520">
    <property type="component" value="Unassembled WGS sequence"/>
</dbReference>
<evidence type="ECO:0000256" key="7">
    <source>
        <dbReference type="ARBA" id="ARBA00022798"/>
    </source>
</evidence>
<evidence type="ECO:0000313" key="15">
    <source>
        <dbReference type="Proteomes" id="UP000184520"/>
    </source>
</evidence>
<keyword evidence="6 11" id="KW-0418">Kinase</keyword>
<evidence type="ECO:0000256" key="8">
    <source>
        <dbReference type="ARBA" id="ARBA00022840"/>
    </source>
</evidence>
<accession>A0A1M5F4Q6</accession>
<dbReference type="PROSITE" id="PS00933">
    <property type="entry name" value="FGGY_KINASES_1"/>
    <property type="match status" value="1"/>
</dbReference>
<feature type="domain" description="Carbohydrate kinase FGGY C-terminal" evidence="13">
    <location>
        <begin position="264"/>
        <end position="451"/>
    </location>
</feature>
<evidence type="ECO:0000259" key="13">
    <source>
        <dbReference type="Pfam" id="PF02782"/>
    </source>
</evidence>
<dbReference type="FunFam" id="3.30.420.40:FF:000008">
    <property type="entry name" value="Glycerol kinase"/>
    <property type="match status" value="1"/>
</dbReference>
<evidence type="ECO:0000256" key="1">
    <source>
        <dbReference type="ARBA" id="ARBA00005190"/>
    </source>
</evidence>
<dbReference type="NCBIfam" id="TIGR01311">
    <property type="entry name" value="glycerol_kin"/>
    <property type="match status" value="1"/>
</dbReference>
<dbReference type="InterPro" id="IPR000577">
    <property type="entry name" value="Carb_kinase_FGGY"/>
</dbReference>
<dbReference type="SUPFAM" id="SSF53067">
    <property type="entry name" value="Actin-like ATPase domain"/>
    <property type="match status" value="2"/>
</dbReference>
<dbReference type="Pfam" id="PF00370">
    <property type="entry name" value="FGGY_N"/>
    <property type="match status" value="1"/>
</dbReference>
<evidence type="ECO:0000256" key="5">
    <source>
        <dbReference type="ARBA" id="ARBA00022741"/>
    </source>
</evidence>
<dbReference type="InterPro" id="IPR018484">
    <property type="entry name" value="FGGY_N"/>
</dbReference>
<keyword evidence="15" id="KW-1185">Reference proteome</keyword>
<dbReference type="GO" id="GO:0005524">
    <property type="term" value="F:ATP binding"/>
    <property type="evidence" value="ECO:0007669"/>
    <property type="project" value="UniProtKB-KW"/>
</dbReference>
<dbReference type="CDD" id="cd07786">
    <property type="entry name" value="FGGY_EcGK_like"/>
    <property type="match status" value="1"/>
</dbReference>
<evidence type="ECO:0000256" key="9">
    <source>
        <dbReference type="ARBA" id="ARBA00043149"/>
    </source>
</evidence>
<dbReference type="FunFam" id="3.30.420.40:FF:000007">
    <property type="entry name" value="Glycerol kinase"/>
    <property type="match status" value="1"/>
</dbReference>
<dbReference type="InterPro" id="IPR005999">
    <property type="entry name" value="Glycerol_kin"/>
</dbReference>
<dbReference type="AlphaFoldDB" id="A0A1M5F4Q6"/>
<comment type="catalytic activity">
    <reaction evidence="10">
        <text>glycerol + ATP = sn-glycerol 3-phosphate + ADP + H(+)</text>
        <dbReference type="Rhea" id="RHEA:21644"/>
        <dbReference type="ChEBI" id="CHEBI:15378"/>
        <dbReference type="ChEBI" id="CHEBI:17754"/>
        <dbReference type="ChEBI" id="CHEBI:30616"/>
        <dbReference type="ChEBI" id="CHEBI:57597"/>
        <dbReference type="ChEBI" id="CHEBI:456216"/>
        <dbReference type="EC" id="2.7.1.30"/>
    </reaction>
</comment>
<evidence type="ECO:0000256" key="6">
    <source>
        <dbReference type="ARBA" id="ARBA00022777"/>
    </source>
</evidence>
<proteinExistence type="inferred from homology"/>
<dbReference type="EMBL" id="FQWD01000001">
    <property type="protein sequence ID" value="SHF86523.1"/>
    <property type="molecule type" value="Genomic_DNA"/>
</dbReference>
<dbReference type="PANTHER" id="PTHR10196:SF78">
    <property type="entry name" value="GLYCEROL KINASE"/>
    <property type="match status" value="1"/>
</dbReference>
<dbReference type="Gene3D" id="3.30.420.40">
    <property type="match status" value="2"/>
</dbReference>
<dbReference type="NCBIfam" id="NF000756">
    <property type="entry name" value="PRK00047.1"/>
    <property type="match status" value="1"/>
</dbReference>
<keyword evidence="5" id="KW-0547">Nucleotide-binding</keyword>
<keyword evidence="8" id="KW-0067">ATP-binding</keyword>
<dbReference type="STRING" id="634436.SAMN05216361_0678"/>
<evidence type="ECO:0000256" key="4">
    <source>
        <dbReference type="ARBA" id="ARBA00022679"/>
    </source>
</evidence>
<evidence type="ECO:0000259" key="12">
    <source>
        <dbReference type="Pfam" id="PF00370"/>
    </source>
</evidence>
<dbReference type="PIRSF" id="PIRSF000538">
    <property type="entry name" value="GlpK"/>
    <property type="match status" value="1"/>
</dbReference>
<dbReference type="GO" id="GO:0004370">
    <property type="term" value="F:glycerol kinase activity"/>
    <property type="evidence" value="ECO:0007669"/>
    <property type="project" value="UniProtKB-EC"/>
</dbReference>
<dbReference type="PROSITE" id="PS00445">
    <property type="entry name" value="FGGY_KINASES_2"/>
    <property type="match status" value="1"/>
</dbReference>
<dbReference type="RefSeq" id="WP_073317747.1">
    <property type="nucleotide sequence ID" value="NZ_FQWD01000001.1"/>
</dbReference>
<comment type="pathway">
    <text evidence="1">Polyol metabolism; glycerol degradation via glycerol kinase pathway; sn-glycerol 3-phosphate from glycerol: step 1/1.</text>
</comment>
<evidence type="ECO:0000313" key="14">
    <source>
        <dbReference type="EMBL" id="SHF86523.1"/>
    </source>
</evidence>
<organism evidence="14 15">
    <name type="scientific">Marisediminitalea aggregata</name>
    <dbReference type="NCBI Taxonomy" id="634436"/>
    <lineage>
        <taxon>Bacteria</taxon>
        <taxon>Pseudomonadati</taxon>
        <taxon>Pseudomonadota</taxon>
        <taxon>Gammaproteobacteria</taxon>
        <taxon>Alteromonadales</taxon>
        <taxon>Alteromonadaceae</taxon>
        <taxon>Marisediminitalea</taxon>
    </lineage>
</organism>
<dbReference type="InterPro" id="IPR018485">
    <property type="entry name" value="FGGY_C"/>
</dbReference>
<feature type="domain" description="Carbohydrate kinase FGGY N-terminal" evidence="12">
    <location>
        <begin position="13"/>
        <end position="254"/>
    </location>
</feature>
<reference evidence="15" key="1">
    <citation type="submission" date="2016-11" db="EMBL/GenBank/DDBJ databases">
        <authorList>
            <person name="Varghese N."/>
            <person name="Submissions S."/>
        </authorList>
    </citation>
    <scope>NUCLEOTIDE SEQUENCE [LARGE SCALE GENOMIC DNA]</scope>
    <source>
        <strain evidence="15">CGMCC 1.8995</strain>
    </source>
</reference>
<dbReference type="GO" id="GO:0019563">
    <property type="term" value="P:glycerol catabolic process"/>
    <property type="evidence" value="ECO:0007669"/>
    <property type="project" value="TreeGrafter"/>
</dbReference>
<dbReference type="EC" id="2.7.1.30" evidence="3"/>
<evidence type="ECO:0000256" key="3">
    <source>
        <dbReference type="ARBA" id="ARBA00012099"/>
    </source>
</evidence>
<dbReference type="PANTHER" id="PTHR10196">
    <property type="entry name" value="SUGAR KINASE"/>
    <property type="match status" value="1"/>
</dbReference>
<dbReference type="InterPro" id="IPR018483">
    <property type="entry name" value="Carb_kinase_FGGY_CS"/>
</dbReference>
<protein>
    <recommendedName>
        <fullName evidence="3">glycerol kinase</fullName>
        <ecNumber evidence="3">2.7.1.30</ecNumber>
    </recommendedName>
    <alternativeName>
        <fullName evidence="9">ATP:glycerol 3-phosphotransferase</fullName>
    </alternativeName>
</protein>
<gene>
    <name evidence="14" type="ORF">SAMN05216361_0678</name>
</gene>
<keyword evidence="4 11" id="KW-0808">Transferase</keyword>
<evidence type="ECO:0000256" key="2">
    <source>
        <dbReference type="ARBA" id="ARBA00009156"/>
    </source>
</evidence>
<dbReference type="InterPro" id="IPR043129">
    <property type="entry name" value="ATPase_NBD"/>
</dbReference>
<dbReference type="Pfam" id="PF02782">
    <property type="entry name" value="FGGY_C"/>
    <property type="match status" value="1"/>
</dbReference>
<dbReference type="GO" id="GO:0006072">
    <property type="term" value="P:glycerol-3-phosphate metabolic process"/>
    <property type="evidence" value="ECO:0007669"/>
    <property type="project" value="InterPro"/>
</dbReference>
<name>A0A1M5F4Q6_9ALTE</name>
<dbReference type="OrthoDB" id="9805576at2"/>
<sequence>MSINTATNPATGYIAIDQGTTSSRAILFDVHFAIIHIAQQPFDQHYPKNGWVEHDPEAIWQTVQAVTQEALSAAHSKGMQVKHIGIVNQRETTLVWHRETGKCVYPAIVWQDRRTRDICKGLKPHEQMVQSKTGLRLDPYFSATKISWILDNLPGAREQAEQGELLFGTVDSFLIWRLTEGRVHATDVTNASRTCLFNINTTNWDPALLSLFNVPASMLPTVKDCADDFGITTHFDAPLHISGVAGDQQAALIGQGCVQPGNVKATYGTGCFALVNTGTQCDINQHNLLTTLAYRIKGQTHYAVEGSIFIAGAAVQWLRDGIQLITHAADSEQIASDVDDEHGLVVVPAFTGLGAPYWEPSARGAIFGISRATTAAHIVRATLESVCYQTNDLLEAMSSGDIRPSVLKVDGGMVANSWFCQHLANTLSTQVVRPVVMETTALGAALLAAIQAGQLSGLDAIQNANPTECTFNPEGNDEQRQQRLAQWKQAVSATLLMAQHA</sequence>
<dbReference type="GO" id="GO:0005829">
    <property type="term" value="C:cytosol"/>
    <property type="evidence" value="ECO:0007669"/>
    <property type="project" value="TreeGrafter"/>
</dbReference>